<organism evidence="1 2">
    <name type="scientific">Niallia hominis</name>
    <dbReference type="NCBI Taxonomy" id="3133173"/>
    <lineage>
        <taxon>Bacteria</taxon>
        <taxon>Bacillati</taxon>
        <taxon>Bacillota</taxon>
        <taxon>Bacilli</taxon>
        <taxon>Bacillales</taxon>
        <taxon>Bacillaceae</taxon>
        <taxon>Niallia</taxon>
    </lineage>
</organism>
<evidence type="ECO:0000313" key="2">
    <source>
        <dbReference type="Proteomes" id="UP001465426"/>
    </source>
</evidence>
<sequence length="66" mass="7014">LAPWKASGHLGKQFTHLSLKGGYDQASIAISFSVVSAAQRGGSASSPAHRPSVAQWNDLVFTLEYI</sequence>
<dbReference type="RefSeq" id="WP_349205023.1">
    <property type="nucleotide sequence ID" value="NZ_JBBMFN010000037.1"/>
</dbReference>
<protein>
    <submittedName>
        <fullName evidence="1">Uncharacterized protein</fullName>
    </submittedName>
</protein>
<reference evidence="1 2" key="1">
    <citation type="submission" date="2024-03" db="EMBL/GenBank/DDBJ databases">
        <title>Human intestinal bacterial collection.</title>
        <authorList>
            <person name="Pauvert C."/>
            <person name="Hitch T.C.A."/>
            <person name="Clavel T."/>
        </authorList>
    </citation>
    <scope>NUCLEOTIDE SEQUENCE [LARGE SCALE GENOMIC DNA]</scope>
    <source>
        <strain evidence="1 2">CLA-SR-H024</strain>
    </source>
</reference>
<proteinExistence type="predicted"/>
<evidence type="ECO:0000313" key="1">
    <source>
        <dbReference type="EMBL" id="MEQ2466925.1"/>
    </source>
</evidence>
<comment type="caution">
    <text evidence="1">The sequence shown here is derived from an EMBL/GenBank/DDBJ whole genome shotgun (WGS) entry which is preliminary data.</text>
</comment>
<feature type="non-terminal residue" evidence="1">
    <location>
        <position position="1"/>
    </location>
</feature>
<name>A0ABV1F2A6_9BACI</name>
<dbReference type="Proteomes" id="UP001465426">
    <property type="component" value="Unassembled WGS sequence"/>
</dbReference>
<accession>A0ABV1F2A6</accession>
<dbReference type="EMBL" id="JBBMFN010000037">
    <property type="protein sequence ID" value="MEQ2466925.1"/>
    <property type="molecule type" value="Genomic_DNA"/>
</dbReference>
<keyword evidence="2" id="KW-1185">Reference proteome</keyword>
<gene>
    <name evidence="1" type="ORF">WMO63_14800</name>
</gene>